<dbReference type="RefSeq" id="WP_133291776.1">
    <property type="nucleotide sequence ID" value="NZ_SMSJ01000067.1"/>
</dbReference>
<dbReference type="AlphaFoldDB" id="A0A4V3A9L1"/>
<keyword evidence="3" id="KW-1185">Reference proteome</keyword>
<reference evidence="2 3" key="1">
    <citation type="journal article" date="2016" name="J. Microbiol.">
        <title>Dankookia rubra gen. nov., sp. nov., an alphaproteobacterium isolated from sediment of a shallow stream.</title>
        <authorList>
            <person name="Kim W.H."/>
            <person name="Kim D.H."/>
            <person name="Kang K."/>
            <person name="Ahn T.Y."/>
        </authorList>
    </citation>
    <scope>NUCLEOTIDE SEQUENCE [LARGE SCALE GENOMIC DNA]</scope>
    <source>
        <strain evidence="2 3">JCM30602</strain>
    </source>
</reference>
<dbReference type="EMBL" id="SMSJ01000067">
    <property type="protein sequence ID" value="TDH59405.1"/>
    <property type="molecule type" value="Genomic_DNA"/>
</dbReference>
<evidence type="ECO:0000313" key="2">
    <source>
        <dbReference type="EMBL" id="TDH59405.1"/>
    </source>
</evidence>
<dbReference type="Proteomes" id="UP000295096">
    <property type="component" value="Unassembled WGS sequence"/>
</dbReference>
<name>A0A4V3A9L1_9PROT</name>
<evidence type="ECO:0000313" key="3">
    <source>
        <dbReference type="Proteomes" id="UP000295096"/>
    </source>
</evidence>
<feature type="region of interest" description="Disordered" evidence="1">
    <location>
        <begin position="48"/>
        <end position="87"/>
    </location>
</feature>
<dbReference type="OrthoDB" id="7274521at2"/>
<proteinExistence type="predicted"/>
<organism evidence="2 3">
    <name type="scientific">Dankookia rubra</name>
    <dbReference type="NCBI Taxonomy" id="1442381"/>
    <lineage>
        <taxon>Bacteria</taxon>
        <taxon>Pseudomonadati</taxon>
        <taxon>Pseudomonadota</taxon>
        <taxon>Alphaproteobacteria</taxon>
        <taxon>Acetobacterales</taxon>
        <taxon>Roseomonadaceae</taxon>
        <taxon>Dankookia</taxon>
    </lineage>
</organism>
<sequence>MERRATLLEAIALPLLASCRSVDAEQTTTLSAVVETVDPASRELLLRGGGGAQSGDPLSMVVSPRVQRPQPGTAGRRGDPALLPGARGPGRHPVFAQQPAFRKCLGGQARDGQAGPGGEVTRVRRCRVTVTAVDSATNSICFIGPDNVPRNVIAQKPEVQAFIRRLRPGNELGSVYEEALAISVEPMT</sequence>
<gene>
    <name evidence="2" type="ORF">E2C06_27440</name>
</gene>
<comment type="caution">
    <text evidence="2">The sequence shown here is derived from an EMBL/GenBank/DDBJ whole genome shotgun (WGS) entry which is preliminary data.</text>
</comment>
<accession>A0A4V3A9L1</accession>
<evidence type="ECO:0000256" key="1">
    <source>
        <dbReference type="SAM" id="MobiDB-lite"/>
    </source>
</evidence>
<protein>
    <submittedName>
        <fullName evidence="2">Uncharacterized protein</fullName>
    </submittedName>
</protein>